<proteinExistence type="predicted"/>
<dbReference type="AlphaFoldDB" id="A0A0P7B707"/>
<protein>
    <submittedName>
        <fullName evidence="1">Uncharacterized protein</fullName>
    </submittedName>
</protein>
<accession>A0A0P7B707</accession>
<dbReference type="OrthoDB" id="4757095at2759"/>
<dbReference type="EMBL" id="LKCW01000004">
    <property type="protein sequence ID" value="KPM45815.1"/>
    <property type="molecule type" value="Genomic_DNA"/>
</dbReference>
<gene>
    <name evidence="1" type="ORF">AK830_g708</name>
</gene>
<name>A0A0P7B707_9HYPO</name>
<comment type="caution">
    <text evidence="1">The sequence shown here is derived from an EMBL/GenBank/DDBJ whole genome shotgun (WGS) entry which is preliminary data.</text>
</comment>
<organism evidence="1 2">
    <name type="scientific">Neonectria ditissima</name>
    <dbReference type="NCBI Taxonomy" id="78410"/>
    <lineage>
        <taxon>Eukaryota</taxon>
        <taxon>Fungi</taxon>
        <taxon>Dikarya</taxon>
        <taxon>Ascomycota</taxon>
        <taxon>Pezizomycotina</taxon>
        <taxon>Sordariomycetes</taxon>
        <taxon>Hypocreomycetidae</taxon>
        <taxon>Hypocreales</taxon>
        <taxon>Nectriaceae</taxon>
        <taxon>Neonectria</taxon>
    </lineage>
</organism>
<evidence type="ECO:0000313" key="1">
    <source>
        <dbReference type="EMBL" id="KPM45815.1"/>
    </source>
</evidence>
<keyword evidence="2" id="KW-1185">Reference proteome</keyword>
<dbReference type="Proteomes" id="UP000050424">
    <property type="component" value="Unassembled WGS sequence"/>
</dbReference>
<reference evidence="1 2" key="1">
    <citation type="submission" date="2015-09" db="EMBL/GenBank/DDBJ databases">
        <title>Draft genome of a European isolate of the apple canker pathogen Neonectria ditissima.</title>
        <authorList>
            <person name="Gomez-Cortecero A."/>
            <person name="Harrison R.J."/>
            <person name="Armitage A.D."/>
        </authorList>
    </citation>
    <scope>NUCLEOTIDE SEQUENCE [LARGE SCALE GENOMIC DNA]</scope>
    <source>
        <strain evidence="1 2">R09/05</strain>
    </source>
</reference>
<evidence type="ECO:0000313" key="2">
    <source>
        <dbReference type="Proteomes" id="UP000050424"/>
    </source>
</evidence>
<sequence length="266" mass="30544">MPRNLRSTKRQRRLPLTPKPGLEVLFQPEPETVRLYGDEHGETFVDYKTTSPQNQCGLLSKLPVEIRAQTYLELWRQMGLSQYLISHYVFPGNLPSPPVEQDAFLPILLSCKTIYLEAFKSVSENIRFSFLSFHSAAEFIEIRLPIVSQLREILLAEELRHSPSAAYDWDLLVQALPKLTSLRLITFWLDSNRRWRNNIPRKSIKHPRLCAFFDRVPHHIELKVSVPSDALNDAEKKFPQFLSFITTTGGLVKGATMDKALGARSD</sequence>